<gene>
    <name evidence="2" type="ORF">SAMN05216551_101514</name>
</gene>
<evidence type="ECO:0000259" key="1">
    <source>
        <dbReference type="Pfam" id="PF13271"/>
    </source>
</evidence>
<dbReference type="Pfam" id="PF13271">
    <property type="entry name" value="DUF4062"/>
    <property type="match status" value="1"/>
</dbReference>
<dbReference type="AlphaFoldDB" id="A0A1H2PJS7"/>
<dbReference type="OrthoDB" id="8442841at2"/>
<evidence type="ECO:0000313" key="3">
    <source>
        <dbReference type="Proteomes" id="UP000243719"/>
    </source>
</evidence>
<dbReference type="RefSeq" id="WP_091904221.1">
    <property type="nucleotide sequence ID" value="NZ_FNLO01000001.1"/>
</dbReference>
<dbReference type="Proteomes" id="UP000243719">
    <property type="component" value="Unassembled WGS sequence"/>
</dbReference>
<name>A0A1H2PJS7_9BURK</name>
<feature type="domain" description="DUF4062" evidence="1">
    <location>
        <begin position="29"/>
        <end position="105"/>
    </location>
</feature>
<keyword evidence="3" id="KW-1185">Reference proteome</keyword>
<reference evidence="3" key="1">
    <citation type="submission" date="2016-09" db="EMBL/GenBank/DDBJ databases">
        <authorList>
            <person name="Varghese N."/>
            <person name="Submissions S."/>
        </authorList>
    </citation>
    <scope>NUCLEOTIDE SEQUENCE [LARGE SCALE GENOMIC DNA]</scope>
    <source>
        <strain evidence="3">JS23</strain>
    </source>
</reference>
<evidence type="ECO:0000313" key="2">
    <source>
        <dbReference type="EMBL" id="SDV46653.1"/>
    </source>
</evidence>
<accession>A0A1H2PJS7</accession>
<sequence>MASSQPIRVMLSSRCADRFSEAEPVALTTVRRELKRDIEAAGLFGAQLFQVWINEDAEALDHTADSWEHCLRQVNDCDILIVLYNGNAGWAKTGEDIGICHAEYAEGLKYAPGKVRLIELPDAGPASGPAQAARNARFAAFKASAAGFRGGAALTRAALREQVQKAIVDAVLTQTRRGAEGAKGGRFDLGAALAWSRLDFAGRRAAMVAELKAVLAGRQHARPAKADEDRLPALALDGRTIVVQLHAVPAAFSVAPAREQLGRPHLQDHRLATRLAGLAGPLHLVACHRGVTETQATGLLGFPDATVVAAPFGIYLADDVQKTQFVFLANCRDPVQTRLAVQRFIEWVDQAGEGSRLADRAAARARIVAAIAREQGIV</sequence>
<dbReference type="InterPro" id="IPR025139">
    <property type="entry name" value="DUF4062"/>
</dbReference>
<protein>
    <recommendedName>
        <fullName evidence="1">DUF4062 domain-containing protein</fullName>
    </recommendedName>
</protein>
<proteinExistence type="predicted"/>
<dbReference type="EMBL" id="FNLO01000001">
    <property type="protein sequence ID" value="SDV46653.1"/>
    <property type="molecule type" value="Genomic_DNA"/>
</dbReference>
<organism evidence="2 3">
    <name type="scientific">Chitinasiproducens palmae</name>
    <dbReference type="NCBI Taxonomy" id="1770053"/>
    <lineage>
        <taxon>Bacteria</taxon>
        <taxon>Pseudomonadati</taxon>
        <taxon>Pseudomonadota</taxon>
        <taxon>Betaproteobacteria</taxon>
        <taxon>Burkholderiales</taxon>
        <taxon>Burkholderiaceae</taxon>
        <taxon>Chitinasiproducens</taxon>
    </lineage>
</organism>